<reference evidence="1" key="1">
    <citation type="submission" date="2014-11" db="EMBL/GenBank/DDBJ databases">
        <authorList>
            <person name="Amaro Gonzalez C."/>
        </authorList>
    </citation>
    <scope>NUCLEOTIDE SEQUENCE</scope>
</reference>
<proteinExistence type="predicted"/>
<protein>
    <submittedName>
        <fullName evidence="1">Uncharacterized protein</fullName>
    </submittedName>
</protein>
<sequence length="58" mass="6515">MCVSITITYQRSIVILFPSKHSQKGQCTSRLKCNLSNICNRAVMLTNSSLQYNSLYGV</sequence>
<evidence type="ECO:0000313" key="1">
    <source>
        <dbReference type="EMBL" id="JAH79732.1"/>
    </source>
</evidence>
<name>A0A0E9VNW5_ANGAN</name>
<accession>A0A0E9VNW5</accession>
<dbReference type="AlphaFoldDB" id="A0A0E9VNW5"/>
<dbReference type="EMBL" id="GBXM01028845">
    <property type="protein sequence ID" value="JAH79732.1"/>
    <property type="molecule type" value="Transcribed_RNA"/>
</dbReference>
<organism evidence="1">
    <name type="scientific">Anguilla anguilla</name>
    <name type="common">European freshwater eel</name>
    <name type="synonym">Muraena anguilla</name>
    <dbReference type="NCBI Taxonomy" id="7936"/>
    <lineage>
        <taxon>Eukaryota</taxon>
        <taxon>Metazoa</taxon>
        <taxon>Chordata</taxon>
        <taxon>Craniata</taxon>
        <taxon>Vertebrata</taxon>
        <taxon>Euteleostomi</taxon>
        <taxon>Actinopterygii</taxon>
        <taxon>Neopterygii</taxon>
        <taxon>Teleostei</taxon>
        <taxon>Anguilliformes</taxon>
        <taxon>Anguillidae</taxon>
        <taxon>Anguilla</taxon>
    </lineage>
</organism>
<reference evidence="1" key="2">
    <citation type="journal article" date="2015" name="Fish Shellfish Immunol.">
        <title>Early steps in the European eel (Anguilla anguilla)-Vibrio vulnificus interaction in the gills: Role of the RtxA13 toxin.</title>
        <authorList>
            <person name="Callol A."/>
            <person name="Pajuelo D."/>
            <person name="Ebbesson L."/>
            <person name="Teles M."/>
            <person name="MacKenzie S."/>
            <person name="Amaro C."/>
        </authorList>
    </citation>
    <scope>NUCLEOTIDE SEQUENCE</scope>
</reference>